<dbReference type="InterPro" id="IPR039426">
    <property type="entry name" value="TonB-dep_rcpt-like"/>
</dbReference>
<dbReference type="RefSeq" id="WP_254291946.1">
    <property type="nucleotide sequence ID" value="NZ_JAMLDX010000003.1"/>
</dbReference>
<evidence type="ECO:0000259" key="12">
    <source>
        <dbReference type="Pfam" id="PF07715"/>
    </source>
</evidence>
<evidence type="ECO:0000313" key="14">
    <source>
        <dbReference type="Proteomes" id="UP001139451"/>
    </source>
</evidence>
<dbReference type="PANTHER" id="PTHR47234">
    <property type="match status" value="1"/>
</dbReference>
<comment type="similarity">
    <text evidence="8 9">Belongs to the TonB-dependent receptor family.</text>
</comment>
<keyword evidence="7 8" id="KW-0998">Cell outer membrane</keyword>
<dbReference type="Gene3D" id="2.170.130.10">
    <property type="entry name" value="TonB-dependent receptor, plug domain"/>
    <property type="match status" value="1"/>
</dbReference>
<reference evidence="13" key="1">
    <citation type="submission" date="2022-05" db="EMBL/GenBank/DDBJ databases">
        <title>Sphingomonas sp. strain MG17 Genome sequencing and assembly.</title>
        <authorList>
            <person name="Kim I."/>
        </authorList>
    </citation>
    <scope>NUCLEOTIDE SEQUENCE</scope>
    <source>
        <strain evidence="13">MG17</strain>
    </source>
</reference>
<evidence type="ECO:0000256" key="4">
    <source>
        <dbReference type="ARBA" id="ARBA00022692"/>
    </source>
</evidence>
<proteinExistence type="inferred from homology"/>
<keyword evidence="13" id="KW-0675">Receptor</keyword>
<feature type="signal peptide" evidence="10">
    <location>
        <begin position="1"/>
        <end position="25"/>
    </location>
</feature>
<evidence type="ECO:0000256" key="10">
    <source>
        <dbReference type="SAM" id="SignalP"/>
    </source>
</evidence>
<organism evidence="13 14">
    <name type="scientific">Sphingomonas tagetis</name>
    <dbReference type="NCBI Taxonomy" id="2949092"/>
    <lineage>
        <taxon>Bacteria</taxon>
        <taxon>Pseudomonadati</taxon>
        <taxon>Pseudomonadota</taxon>
        <taxon>Alphaproteobacteria</taxon>
        <taxon>Sphingomonadales</taxon>
        <taxon>Sphingomonadaceae</taxon>
        <taxon>Sphingomonas</taxon>
    </lineage>
</organism>
<dbReference type="EMBL" id="JAMLDX010000003">
    <property type="protein sequence ID" value="MCP3729850.1"/>
    <property type="molecule type" value="Genomic_DNA"/>
</dbReference>
<evidence type="ECO:0000256" key="9">
    <source>
        <dbReference type="RuleBase" id="RU003357"/>
    </source>
</evidence>
<sequence>MKRLRLNTILLAGVSVVAFSGSALAQDADTAPEAQETAEQAIVVTGSRTISNGNNSPTPVTVIATDTLKDLRPTSLTESVQVLPVFSGSRSQTSNPSATGGVGGGNGVAAQLNLRNIGANRNLVLMDGRRVPPTSISNIVDADVIPQLLIERVDTVTGGVSAVYGSDAVTGVVNFITNKNFTGVKAYIQGGMSEYGDAGQMSAGVAAGSDLFGGRGHLTLSYEYRDDEGVDRRSARPWFNRPVVVGSGTVAAPYRLITNATLANLPFGGRITCTGVCPVNGQYFASDGVLSAFVPGTTYAGTPNTQVGGAGGYVDLTLKAEQRMHQMYGRFDFELGENINFFLVGSANYKRNSFYTDEVQLQNITMSRTNAFLAPSYQAQIPTATFTFNRMFAQPERANAVPESRQLMATLGLNGKVGSFDWNFAYTRGSSRLETLLRNNVNNQKLSAALDVVTNAGGQPVCYAATQAATAAAYASCVPLNLFGPTSASAAAIDYILDDTPYVAQTNQDDVIADISGSPFDNWAGPVTVALSGEWRKQTFESSSAASPVMYADCTNLRFNCTARNVTTGAGTFLYRQTFPASPQIKQSVWEVAAEANVPLLRDTAFFKSLDLNGAVRYTSYDTVGDYWTWKIGADWHLNDDLRFRGTISRDIRAPTLNDLYAPTSVVIVNNQDLLTGATNQVPSVNVPNPNLTAEIGKTWTVGGVYKPSFIPGLSLAVDYYSIKIDGAITTVQGFQANIQNGCNLNGVSLYCDLIVRNAAGTVTSWLVRPVNLAQIETYGVDFELNYNGRLFGQAFNLRGLAAWQPHIRYIQPSVPTIDQGGVAFGSTGLTSSPSVRLTGIASYAVTDAFKVSAMYRWRNRMKLWGDPTVVWAAGEGTVAPYGQMSLNLSYEFKPSTIGSAEVFLNIQNLFNAIPPAANAPGTSTSPGGFGGFAITDDPIGRFWTAGVRFRF</sequence>
<evidence type="ECO:0000259" key="11">
    <source>
        <dbReference type="Pfam" id="PF00593"/>
    </source>
</evidence>
<comment type="subcellular location">
    <subcellularLocation>
        <location evidence="1 8">Cell outer membrane</location>
        <topology evidence="1 8">Multi-pass membrane protein</topology>
    </subcellularLocation>
</comment>
<name>A0A9X2KKL4_9SPHN</name>
<evidence type="ECO:0000256" key="6">
    <source>
        <dbReference type="ARBA" id="ARBA00023136"/>
    </source>
</evidence>
<keyword evidence="3 8" id="KW-1134">Transmembrane beta strand</keyword>
<feature type="domain" description="TonB-dependent receptor plug" evidence="12">
    <location>
        <begin position="55"/>
        <end position="172"/>
    </location>
</feature>
<keyword evidence="14" id="KW-1185">Reference proteome</keyword>
<keyword evidence="10" id="KW-0732">Signal</keyword>
<dbReference type="InterPro" id="IPR037066">
    <property type="entry name" value="Plug_dom_sf"/>
</dbReference>
<comment type="caution">
    <text evidence="13">The sequence shown here is derived from an EMBL/GenBank/DDBJ whole genome shotgun (WGS) entry which is preliminary data.</text>
</comment>
<protein>
    <submittedName>
        <fullName evidence="13">TonB-dependent receptor</fullName>
    </submittedName>
</protein>
<keyword evidence="4 8" id="KW-0812">Transmembrane</keyword>
<dbReference type="Proteomes" id="UP001139451">
    <property type="component" value="Unassembled WGS sequence"/>
</dbReference>
<dbReference type="PROSITE" id="PS52016">
    <property type="entry name" value="TONB_DEPENDENT_REC_3"/>
    <property type="match status" value="1"/>
</dbReference>
<gene>
    <name evidence="13" type="ORF">M9978_05340</name>
</gene>
<dbReference type="AlphaFoldDB" id="A0A9X2KKL4"/>
<evidence type="ECO:0000256" key="5">
    <source>
        <dbReference type="ARBA" id="ARBA00023077"/>
    </source>
</evidence>
<keyword evidence="6 8" id="KW-0472">Membrane</keyword>
<dbReference type="InterPro" id="IPR000531">
    <property type="entry name" value="Beta-barrel_TonB"/>
</dbReference>
<accession>A0A9X2KKL4</accession>
<dbReference type="InterPro" id="IPR036942">
    <property type="entry name" value="Beta-barrel_TonB_sf"/>
</dbReference>
<dbReference type="Pfam" id="PF07715">
    <property type="entry name" value="Plug"/>
    <property type="match status" value="1"/>
</dbReference>
<dbReference type="Pfam" id="PF00593">
    <property type="entry name" value="TonB_dep_Rec_b-barrel"/>
    <property type="match status" value="1"/>
</dbReference>
<feature type="chain" id="PRO_5040833833" evidence="10">
    <location>
        <begin position="26"/>
        <end position="952"/>
    </location>
</feature>
<feature type="domain" description="TonB-dependent receptor-like beta-barrel" evidence="11">
    <location>
        <begin position="421"/>
        <end position="910"/>
    </location>
</feature>
<dbReference type="GO" id="GO:0009279">
    <property type="term" value="C:cell outer membrane"/>
    <property type="evidence" value="ECO:0007669"/>
    <property type="project" value="UniProtKB-SubCell"/>
</dbReference>
<evidence type="ECO:0000256" key="2">
    <source>
        <dbReference type="ARBA" id="ARBA00022448"/>
    </source>
</evidence>
<evidence type="ECO:0000256" key="3">
    <source>
        <dbReference type="ARBA" id="ARBA00022452"/>
    </source>
</evidence>
<dbReference type="PANTHER" id="PTHR47234:SF3">
    <property type="entry name" value="SECRETIN_TONB SHORT N-TERMINAL DOMAIN-CONTAINING PROTEIN"/>
    <property type="match status" value="1"/>
</dbReference>
<keyword evidence="5 9" id="KW-0798">TonB box</keyword>
<dbReference type="InterPro" id="IPR012910">
    <property type="entry name" value="Plug_dom"/>
</dbReference>
<dbReference type="SUPFAM" id="SSF56935">
    <property type="entry name" value="Porins"/>
    <property type="match status" value="1"/>
</dbReference>
<evidence type="ECO:0000256" key="8">
    <source>
        <dbReference type="PROSITE-ProRule" id="PRU01360"/>
    </source>
</evidence>
<keyword evidence="2 8" id="KW-0813">Transport</keyword>
<evidence type="ECO:0000256" key="7">
    <source>
        <dbReference type="ARBA" id="ARBA00023237"/>
    </source>
</evidence>
<dbReference type="Gene3D" id="2.40.170.20">
    <property type="entry name" value="TonB-dependent receptor, beta-barrel domain"/>
    <property type="match status" value="1"/>
</dbReference>
<evidence type="ECO:0000313" key="13">
    <source>
        <dbReference type="EMBL" id="MCP3729850.1"/>
    </source>
</evidence>
<evidence type="ECO:0000256" key="1">
    <source>
        <dbReference type="ARBA" id="ARBA00004571"/>
    </source>
</evidence>